<evidence type="ECO:0000313" key="2">
    <source>
        <dbReference type="Proteomes" id="UP000054408"/>
    </source>
</evidence>
<name>A0A0L0DP12_THETB</name>
<sequence>MCGSNGRNDLNGTNGGNFDFPGTMHIAPVCISSVSDSESGFSEVEACSCVSSYSYSSSSCSYSGTLDSSTSVASSADGDVDMMMLLEIMFTTNLMVYKLLSGRTSDAPNHRRCRRGLHCLLGLVNLTTMRTVTTSCSPHTEQSAIETCWELVGTLANVYGTGRWRRRTCRSAW</sequence>
<keyword evidence="2" id="KW-1185">Reference proteome</keyword>
<dbReference type="EMBL" id="GL349485">
    <property type="protein sequence ID" value="KNC54005.1"/>
    <property type="molecule type" value="Genomic_DNA"/>
</dbReference>
<accession>A0A0L0DP12</accession>
<dbReference type="GeneID" id="25570193"/>
<proteinExistence type="predicted"/>
<protein>
    <submittedName>
        <fullName evidence="1">Uncharacterized protein</fullName>
    </submittedName>
</protein>
<dbReference type="Proteomes" id="UP000054408">
    <property type="component" value="Unassembled WGS sequence"/>
</dbReference>
<reference evidence="1 2" key="1">
    <citation type="submission" date="2010-05" db="EMBL/GenBank/DDBJ databases">
        <title>The Genome Sequence of Thecamonas trahens ATCC 50062.</title>
        <authorList>
            <consortium name="The Broad Institute Genome Sequencing Platform"/>
            <person name="Russ C."/>
            <person name="Cuomo C."/>
            <person name="Shea T."/>
            <person name="Young S.K."/>
            <person name="Zeng Q."/>
            <person name="Koehrsen M."/>
            <person name="Haas B."/>
            <person name="Borodovsky M."/>
            <person name="Guigo R."/>
            <person name="Alvarado L."/>
            <person name="Berlin A."/>
            <person name="Bochicchio J."/>
            <person name="Borenstein D."/>
            <person name="Chapman S."/>
            <person name="Chen Z."/>
            <person name="Freedman E."/>
            <person name="Gellesch M."/>
            <person name="Goldberg J."/>
            <person name="Griggs A."/>
            <person name="Gujja S."/>
            <person name="Heilman E."/>
            <person name="Heiman D."/>
            <person name="Hepburn T."/>
            <person name="Howarth C."/>
            <person name="Jen D."/>
            <person name="Larson L."/>
            <person name="Mehta T."/>
            <person name="Park D."/>
            <person name="Pearson M."/>
            <person name="Roberts A."/>
            <person name="Saif S."/>
            <person name="Shenoy N."/>
            <person name="Sisk P."/>
            <person name="Stolte C."/>
            <person name="Sykes S."/>
            <person name="Thomson T."/>
            <person name="Walk T."/>
            <person name="White J."/>
            <person name="Yandava C."/>
            <person name="Burger G."/>
            <person name="Gray M.W."/>
            <person name="Holland P.W.H."/>
            <person name="King N."/>
            <person name="Lang F.B.F."/>
            <person name="Roger A.J."/>
            <person name="Ruiz-Trillo I."/>
            <person name="Lander E."/>
            <person name="Nusbaum C."/>
        </authorList>
    </citation>
    <scope>NUCLEOTIDE SEQUENCE [LARGE SCALE GENOMIC DNA]</scope>
    <source>
        <strain evidence="1 2">ATCC 50062</strain>
    </source>
</reference>
<organism evidence="1 2">
    <name type="scientific">Thecamonas trahens ATCC 50062</name>
    <dbReference type="NCBI Taxonomy" id="461836"/>
    <lineage>
        <taxon>Eukaryota</taxon>
        <taxon>Apusozoa</taxon>
        <taxon>Apusomonadida</taxon>
        <taxon>Apusomonadidae</taxon>
        <taxon>Thecamonas</taxon>
    </lineage>
</organism>
<gene>
    <name evidence="1" type="ORF">AMSG_12279</name>
</gene>
<dbReference type="RefSeq" id="XP_013754105.1">
    <property type="nucleotide sequence ID" value="XM_013898651.1"/>
</dbReference>
<evidence type="ECO:0000313" key="1">
    <source>
        <dbReference type="EMBL" id="KNC54005.1"/>
    </source>
</evidence>
<dbReference type="AlphaFoldDB" id="A0A0L0DP12"/>